<dbReference type="Proteomes" id="UP000235392">
    <property type="component" value="Unassembled WGS sequence"/>
</dbReference>
<sequence>MYTAIPTVTVADGPLHPVRRTGILYCTDLKDSRQIRKDYSNAKRRLIIIGEDNGVLRPVNMPNHHADQEKMTAVSRHLAQDCKNEIWMVTDQDVEVFEKAYSHTNSLTLYEPENLVKKKINTVPSSPRYLTKVSPRTAWLFEQLAPKQELSDEG</sequence>
<organism evidence="2 3">
    <name type="scientific">Puccinia coronata f. sp. avenae</name>
    <dbReference type="NCBI Taxonomy" id="200324"/>
    <lineage>
        <taxon>Eukaryota</taxon>
        <taxon>Fungi</taxon>
        <taxon>Dikarya</taxon>
        <taxon>Basidiomycota</taxon>
        <taxon>Pucciniomycotina</taxon>
        <taxon>Pucciniomycetes</taxon>
        <taxon>Pucciniales</taxon>
        <taxon>Pucciniaceae</taxon>
        <taxon>Puccinia</taxon>
    </lineage>
</organism>
<proteinExistence type="predicted"/>
<evidence type="ECO:0000313" key="3">
    <source>
        <dbReference type="Proteomes" id="UP000235388"/>
    </source>
</evidence>
<comment type="caution">
    <text evidence="2">The sequence shown here is derived from an EMBL/GenBank/DDBJ whole genome shotgun (WGS) entry which is preliminary data.</text>
</comment>
<dbReference type="EMBL" id="PGCJ01000299">
    <property type="protein sequence ID" value="PLW33454.1"/>
    <property type="molecule type" value="Genomic_DNA"/>
</dbReference>
<keyword evidence="3" id="KW-1185">Reference proteome</keyword>
<gene>
    <name evidence="2" type="ORF">PCANC_17871</name>
    <name evidence="1" type="ORF">PCASD_15961</name>
</gene>
<name>A0A2N5U6S4_9BASI</name>
<evidence type="ECO:0000313" key="4">
    <source>
        <dbReference type="Proteomes" id="UP000235392"/>
    </source>
</evidence>
<dbReference type="Proteomes" id="UP000235388">
    <property type="component" value="Unassembled WGS sequence"/>
</dbReference>
<protein>
    <submittedName>
        <fullName evidence="2">Uncharacterized protein</fullName>
    </submittedName>
</protein>
<evidence type="ECO:0000313" key="2">
    <source>
        <dbReference type="EMBL" id="PLW33454.1"/>
    </source>
</evidence>
<dbReference type="EMBL" id="PGCI01000285">
    <property type="protein sequence ID" value="PLW30833.1"/>
    <property type="molecule type" value="Genomic_DNA"/>
</dbReference>
<dbReference type="AlphaFoldDB" id="A0A2N5U6S4"/>
<reference evidence="3 4" key="1">
    <citation type="submission" date="2017-11" db="EMBL/GenBank/DDBJ databases">
        <title>De novo assembly and phasing of dikaryotic genomes from two isolates of Puccinia coronata f. sp. avenae, the causal agent of oat crown rust.</title>
        <authorList>
            <person name="Miller M.E."/>
            <person name="Zhang Y."/>
            <person name="Omidvar V."/>
            <person name="Sperschneider J."/>
            <person name="Schwessinger B."/>
            <person name="Raley C."/>
            <person name="Palmer J.M."/>
            <person name="Garnica D."/>
            <person name="Upadhyaya N."/>
            <person name="Rathjen J."/>
            <person name="Taylor J.M."/>
            <person name="Park R.F."/>
            <person name="Dodds P.N."/>
            <person name="Hirsch C.D."/>
            <person name="Kianian S.F."/>
            <person name="Figueroa M."/>
        </authorList>
    </citation>
    <scope>NUCLEOTIDE SEQUENCE [LARGE SCALE GENOMIC DNA]</scope>
    <source>
        <strain evidence="2">12NC29</strain>
        <strain evidence="1">12SD80</strain>
    </source>
</reference>
<accession>A0A2N5U6S4</accession>
<evidence type="ECO:0000313" key="1">
    <source>
        <dbReference type="EMBL" id="PLW30833.1"/>
    </source>
</evidence>